<evidence type="ECO:0000313" key="2">
    <source>
        <dbReference type="Proteomes" id="UP000606600"/>
    </source>
</evidence>
<sequence length="181" mass="20683">MTQKDFNKKLTKQLSSLPAYRTVEFGLYVCRKLYPDYVFFSVRNQWGDANLLQEAIDYCDANKHLKDIKNFNTQRLIGAVDIITPDTEDFGDWDGSYALNACTAVLDLLGYLIDGDVSHAINISSYVTDTIDFQLQEADSTLTHLQLINHPLIKEEQEYQLRITKPDSSLLNKIIQWIKGG</sequence>
<protein>
    <submittedName>
        <fullName evidence="1">DUF416 family protein</fullName>
    </submittedName>
</protein>
<dbReference type="InterPro" id="IPR023381">
    <property type="entry name" value="YP001051499.1-like_dom_sf"/>
</dbReference>
<name>A0ABR7WY61_9SPHI</name>
<dbReference type="RefSeq" id="WP_191190856.1">
    <property type="nucleotide sequence ID" value="NZ_JACWMY010000011.1"/>
</dbReference>
<accession>A0ABR7WY61</accession>
<organism evidence="1 2">
    <name type="scientific">Mucilaginibacter pankratovii</name>
    <dbReference type="NCBI Taxonomy" id="2772110"/>
    <lineage>
        <taxon>Bacteria</taxon>
        <taxon>Pseudomonadati</taxon>
        <taxon>Bacteroidota</taxon>
        <taxon>Sphingobacteriia</taxon>
        <taxon>Sphingobacteriales</taxon>
        <taxon>Sphingobacteriaceae</taxon>
        <taxon>Mucilaginibacter</taxon>
    </lineage>
</organism>
<dbReference type="Gene3D" id="1.20.1590.10">
    <property type="entry name" value="YP_001051499.1 domain like"/>
    <property type="match status" value="1"/>
</dbReference>
<dbReference type="Proteomes" id="UP000606600">
    <property type="component" value="Unassembled WGS sequence"/>
</dbReference>
<keyword evidence="2" id="KW-1185">Reference proteome</keyword>
<proteinExistence type="predicted"/>
<evidence type="ECO:0000313" key="1">
    <source>
        <dbReference type="EMBL" id="MBD1366212.1"/>
    </source>
</evidence>
<reference evidence="1 2" key="1">
    <citation type="submission" date="2020-09" db="EMBL/GenBank/DDBJ databases">
        <title>Novel species of Mucilaginibacter isolated from a glacier on the Tibetan Plateau.</title>
        <authorList>
            <person name="Liu Q."/>
            <person name="Xin Y.-H."/>
        </authorList>
    </citation>
    <scope>NUCLEOTIDE SEQUENCE [LARGE SCALE GENOMIC DNA]</scope>
    <source>
        <strain evidence="1 2">ZT4R22</strain>
    </source>
</reference>
<comment type="caution">
    <text evidence="1">The sequence shown here is derived from an EMBL/GenBank/DDBJ whole genome shotgun (WGS) entry which is preliminary data.</text>
</comment>
<gene>
    <name evidence="1" type="ORF">IDJ77_20540</name>
</gene>
<dbReference type="Pfam" id="PF04222">
    <property type="entry name" value="DUF416"/>
    <property type="match status" value="1"/>
</dbReference>
<dbReference type="EMBL" id="JACWMY010000011">
    <property type="protein sequence ID" value="MBD1366212.1"/>
    <property type="molecule type" value="Genomic_DNA"/>
</dbReference>
<dbReference type="InterPro" id="IPR007338">
    <property type="entry name" value="DUF416"/>
</dbReference>